<sequence>MGCASSKQDSPSTHKSRSQKRKTFNGGVSIHDNKTAGIGGGPGGPWAGGGGGVLGEDFGGGGDERIGIRSSR</sequence>
<feature type="region of interest" description="Disordered" evidence="1">
    <location>
        <begin position="1"/>
        <end position="72"/>
    </location>
</feature>
<organism evidence="2 3">
    <name type="scientific">Ascochyta lentis</name>
    <dbReference type="NCBI Taxonomy" id="205686"/>
    <lineage>
        <taxon>Eukaryota</taxon>
        <taxon>Fungi</taxon>
        <taxon>Dikarya</taxon>
        <taxon>Ascomycota</taxon>
        <taxon>Pezizomycotina</taxon>
        <taxon>Dothideomycetes</taxon>
        <taxon>Pleosporomycetidae</taxon>
        <taxon>Pleosporales</taxon>
        <taxon>Pleosporineae</taxon>
        <taxon>Didymellaceae</taxon>
        <taxon>Ascochyta</taxon>
    </lineage>
</organism>
<feature type="compositionally biased region" description="Gly residues" evidence="1">
    <location>
        <begin position="37"/>
        <end position="61"/>
    </location>
</feature>
<feature type="compositionally biased region" description="Basic and acidic residues" evidence="1">
    <location>
        <begin position="62"/>
        <end position="72"/>
    </location>
</feature>
<dbReference type="OrthoDB" id="10517183at2759"/>
<dbReference type="Proteomes" id="UP000651452">
    <property type="component" value="Unassembled WGS sequence"/>
</dbReference>
<proteinExistence type="predicted"/>
<comment type="caution">
    <text evidence="2">The sequence shown here is derived from an EMBL/GenBank/DDBJ whole genome shotgun (WGS) entry which is preliminary data.</text>
</comment>
<gene>
    <name evidence="2" type="ORF">EKO04_003758</name>
</gene>
<reference evidence="2" key="2">
    <citation type="submission" date="2020-09" db="EMBL/GenBank/DDBJ databases">
        <title>Reference genome assembly for Australian Ascochyta lentis isolate Al4.</title>
        <authorList>
            <person name="Lee R.C."/>
            <person name="Farfan-Caceres L.M."/>
            <person name="Debler J.W."/>
            <person name="Williams A.H."/>
            <person name="Henares B.M."/>
        </authorList>
    </citation>
    <scope>NUCLEOTIDE SEQUENCE</scope>
    <source>
        <strain evidence="2">Al4</strain>
    </source>
</reference>
<reference evidence="2" key="1">
    <citation type="submission" date="2018-12" db="EMBL/GenBank/DDBJ databases">
        <authorList>
            <person name="Syme R.A."/>
            <person name="Farfan-Caceres L."/>
            <person name="Lichtenzveig J."/>
        </authorList>
    </citation>
    <scope>NUCLEOTIDE SEQUENCE</scope>
    <source>
        <strain evidence="2">Al4</strain>
    </source>
</reference>
<dbReference type="EMBL" id="RZGK01000006">
    <property type="protein sequence ID" value="KAF9698573.1"/>
    <property type="molecule type" value="Genomic_DNA"/>
</dbReference>
<accession>A0A8H7MKE4</accession>
<feature type="compositionally biased region" description="Polar residues" evidence="1">
    <location>
        <begin position="1"/>
        <end position="13"/>
    </location>
</feature>
<dbReference type="AlphaFoldDB" id="A0A8H7MKE4"/>
<keyword evidence="3" id="KW-1185">Reference proteome</keyword>
<evidence type="ECO:0000313" key="3">
    <source>
        <dbReference type="Proteomes" id="UP000651452"/>
    </source>
</evidence>
<evidence type="ECO:0000256" key="1">
    <source>
        <dbReference type="SAM" id="MobiDB-lite"/>
    </source>
</evidence>
<name>A0A8H7MKE4_9PLEO</name>
<protein>
    <submittedName>
        <fullName evidence="2">Uncharacterized protein</fullName>
    </submittedName>
</protein>
<feature type="compositionally biased region" description="Basic residues" evidence="1">
    <location>
        <begin position="14"/>
        <end position="23"/>
    </location>
</feature>
<evidence type="ECO:0000313" key="2">
    <source>
        <dbReference type="EMBL" id="KAF9698573.1"/>
    </source>
</evidence>